<dbReference type="SUPFAM" id="SSF46785">
    <property type="entry name" value="Winged helix' DNA-binding domain"/>
    <property type="match status" value="1"/>
</dbReference>
<dbReference type="InterPro" id="IPR036388">
    <property type="entry name" value="WH-like_DNA-bd_sf"/>
</dbReference>
<comment type="similarity">
    <text evidence="1">In the C-terminal section; belongs to the class-I pyridoxal-phosphate-dependent aminotransferase family.</text>
</comment>
<dbReference type="Pfam" id="PF00392">
    <property type="entry name" value="GntR"/>
    <property type="match status" value="1"/>
</dbReference>
<dbReference type="CDD" id="cd00609">
    <property type="entry name" value="AAT_like"/>
    <property type="match status" value="1"/>
</dbReference>
<dbReference type="RefSeq" id="WP_167928793.1">
    <property type="nucleotide sequence ID" value="NZ_JAATVY010000039.1"/>
</dbReference>
<evidence type="ECO:0000256" key="1">
    <source>
        <dbReference type="ARBA" id="ARBA00005384"/>
    </source>
</evidence>
<dbReference type="EMBL" id="JAATVY010000039">
    <property type="protein sequence ID" value="NJC73885.1"/>
    <property type="molecule type" value="Genomic_DNA"/>
</dbReference>
<accession>A0ABX0Y8P0</accession>
<evidence type="ECO:0000256" key="4">
    <source>
        <dbReference type="ARBA" id="ARBA00023125"/>
    </source>
</evidence>
<dbReference type="GO" id="GO:0008483">
    <property type="term" value="F:transaminase activity"/>
    <property type="evidence" value="ECO:0007669"/>
    <property type="project" value="UniProtKB-KW"/>
</dbReference>
<keyword evidence="8" id="KW-0032">Aminotransferase</keyword>
<evidence type="ECO:0000256" key="2">
    <source>
        <dbReference type="ARBA" id="ARBA00022898"/>
    </source>
</evidence>
<keyword evidence="3" id="KW-0805">Transcription regulation</keyword>
<dbReference type="CDD" id="cd07377">
    <property type="entry name" value="WHTH_GntR"/>
    <property type="match status" value="1"/>
</dbReference>
<dbReference type="InterPro" id="IPR004839">
    <property type="entry name" value="Aminotransferase_I/II_large"/>
</dbReference>
<protein>
    <submittedName>
        <fullName evidence="8">PLP-dependent aminotransferase family protein</fullName>
    </submittedName>
</protein>
<feature type="region of interest" description="Disordered" evidence="6">
    <location>
        <begin position="1"/>
        <end position="40"/>
    </location>
</feature>
<dbReference type="Gene3D" id="3.90.1150.10">
    <property type="entry name" value="Aspartate Aminotransferase, domain 1"/>
    <property type="match status" value="1"/>
</dbReference>
<dbReference type="InterPro" id="IPR015424">
    <property type="entry name" value="PyrdxlP-dep_Trfase"/>
</dbReference>
<dbReference type="PANTHER" id="PTHR46577:SF1">
    <property type="entry name" value="HTH-TYPE TRANSCRIPTIONAL REGULATORY PROTEIN GABR"/>
    <property type="match status" value="1"/>
</dbReference>
<evidence type="ECO:0000313" key="8">
    <source>
        <dbReference type="EMBL" id="NJC73885.1"/>
    </source>
</evidence>
<dbReference type="InterPro" id="IPR036390">
    <property type="entry name" value="WH_DNA-bd_sf"/>
</dbReference>
<dbReference type="SMART" id="SM00345">
    <property type="entry name" value="HTH_GNTR"/>
    <property type="match status" value="1"/>
</dbReference>
<dbReference type="PANTHER" id="PTHR46577">
    <property type="entry name" value="HTH-TYPE TRANSCRIPTIONAL REGULATORY PROTEIN GABR"/>
    <property type="match status" value="1"/>
</dbReference>
<proteinExistence type="inferred from homology"/>
<keyword evidence="9" id="KW-1185">Reference proteome</keyword>
<feature type="compositionally biased region" description="Polar residues" evidence="6">
    <location>
        <begin position="1"/>
        <end position="26"/>
    </location>
</feature>
<organism evidence="8 9">
    <name type="scientific">Planosporangium thailandense</name>
    <dbReference type="NCBI Taxonomy" id="765197"/>
    <lineage>
        <taxon>Bacteria</taxon>
        <taxon>Bacillati</taxon>
        <taxon>Actinomycetota</taxon>
        <taxon>Actinomycetes</taxon>
        <taxon>Micromonosporales</taxon>
        <taxon>Micromonosporaceae</taxon>
        <taxon>Planosporangium</taxon>
    </lineage>
</organism>
<dbReference type="InterPro" id="IPR015421">
    <property type="entry name" value="PyrdxlP-dep_Trfase_major"/>
</dbReference>
<dbReference type="InterPro" id="IPR000524">
    <property type="entry name" value="Tscrpt_reg_HTH_GntR"/>
</dbReference>
<keyword evidence="5" id="KW-0804">Transcription</keyword>
<reference evidence="8 9" key="1">
    <citation type="submission" date="2020-03" db="EMBL/GenBank/DDBJ databases">
        <title>WGS of the type strain of Planosporangium spp.</title>
        <authorList>
            <person name="Thawai C."/>
        </authorList>
    </citation>
    <scope>NUCLEOTIDE SEQUENCE [LARGE SCALE GENOMIC DNA]</scope>
    <source>
        <strain evidence="8 9">TBRC 5610</strain>
    </source>
</reference>
<dbReference type="PROSITE" id="PS50949">
    <property type="entry name" value="HTH_GNTR"/>
    <property type="match status" value="1"/>
</dbReference>
<dbReference type="SUPFAM" id="SSF53383">
    <property type="entry name" value="PLP-dependent transferases"/>
    <property type="match status" value="1"/>
</dbReference>
<name>A0ABX0Y8P0_9ACTN</name>
<keyword evidence="2" id="KW-0663">Pyridoxal phosphate</keyword>
<evidence type="ECO:0000256" key="3">
    <source>
        <dbReference type="ARBA" id="ARBA00023015"/>
    </source>
</evidence>
<keyword evidence="4" id="KW-0238">DNA-binding</keyword>
<sequence length="486" mass="49603">MARPTTTRSGAAQPGSAQPGSAQPGSAQPGGWSPPPLAQDRPAYQALADAIAADVAHGRLKPGDRLPTHRALARTLGVTVGTVARGYAEAERRGLLGGEVGRGTFIRGGFGVSPAAGADLVDLASLHPPARRIDSIALLAETLNSIATDRSALRTIVDTDHGDDAPAHRRAAAAWLTHRGFRPDAGQITLTAGAQHAITAALSALVEPGTVIATTALTNPGLLAGARQLRLPVVAVASDDDGMVPAALAEACRDNAVSVVHLQPTLDNPTGRVMPAERRAALAQECARAGVWVLEDDPLGVLVADRPDPVAALLPERTCHVASAAKVLSLGLRVGVLTTPPAARARVVGAVRATAWLAAPLLGEVFARWVGDGTADRLVAARIAAATARRALAGDLLAPYPIAAAPQAAHLWLPLPEPWTAGLLVAAARQAGVLVSPGDDYAATRAVPAHGVRLGLNAEVDDDRLREALLTLVALLAAGPVPGGLS</sequence>
<evidence type="ECO:0000256" key="6">
    <source>
        <dbReference type="SAM" id="MobiDB-lite"/>
    </source>
</evidence>
<feature type="domain" description="HTH gntR-type" evidence="7">
    <location>
        <begin position="41"/>
        <end position="109"/>
    </location>
</feature>
<dbReference type="InterPro" id="IPR051446">
    <property type="entry name" value="HTH_trans_reg/aminotransferase"/>
</dbReference>
<gene>
    <name evidence="8" type="ORF">HC031_29845</name>
</gene>
<comment type="caution">
    <text evidence="8">The sequence shown here is derived from an EMBL/GenBank/DDBJ whole genome shotgun (WGS) entry which is preliminary data.</text>
</comment>
<evidence type="ECO:0000259" key="7">
    <source>
        <dbReference type="PROSITE" id="PS50949"/>
    </source>
</evidence>
<dbReference type="Pfam" id="PF00155">
    <property type="entry name" value="Aminotran_1_2"/>
    <property type="match status" value="1"/>
</dbReference>
<evidence type="ECO:0000256" key="5">
    <source>
        <dbReference type="ARBA" id="ARBA00023163"/>
    </source>
</evidence>
<dbReference type="Gene3D" id="1.10.10.10">
    <property type="entry name" value="Winged helix-like DNA-binding domain superfamily/Winged helix DNA-binding domain"/>
    <property type="match status" value="1"/>
</dbReference>
<dbReference type="InterPro" id="IPR015422">
    <property type="entry name" value="PyrdxlP-dep_Trfase_small"/>
</dbReference>
<dbReference type="Gene3D" id="3.40.640.10">
    <property type="entry name" value="Type I PLP-dependent aspartate aminotransferase-like (Major domain)"/>
    <property type="match status" value="1"/>
</dbReference>
<keyword evidence="8" id="KW-0808">Transferase</keyword>
<evidence type="ECO:0000313" key="9">
    <source>
        <dbReference type="Proteomes" id="UP000722989"/>
    </source>
</evidence>
<dbReference type="Proteomes" id="UP000722989">
    <property type="component" value="Unassembled WGS sequence"/>
</dbReference>